<dbReference type="Proteomes" id="UP000320762">
    <property type="component" value="Unassembled WGS sequence"/>
</dbReference>
<accession>A0A550CM00</accession>
<keyword evidence="2" id="KW-1185">Reference proteome</keyword>
<comment type="caution">
    <text evidence="1">The sequence shown here is derived from an EMBL/GenBank/DDBJ whole genome shotgun (WGS) entry which is preliminary data.</text>
</comment>
<evidence type="ECO:0000313" key="2">
    <source>
        <dbReference type="Proteomes" id="UP000320762"/>
    </source>
</evidence>
<dbReference type="EMBL" id="VDMD01000004">
    <property type="protein sequence ID" value="TRM65789.1"/>
    <property type="molecule type" value="Genomic_DNA"/>
</dbReference>
<name>A0A550CM00_9AGAR</name>
<protein>
    <recommendedName>
        <fullName evidence="3">F-box domain-containing protein</fullName>
    </recommendedName>
</protein>
<dbReference type="OrthoDB" id="2745898at2759"/>
<organism evidence="1 2">
    <name type="scientific">Schizophyllum amplum</name>
    <dbReference type="NCBI Taxonomy" id="97359"/>
    <lineage>
        <taxon>Eukaryota</taxon>
        <taxon>Fungi</taxon>
        <taxon>Dikarya</taxon>
        <taxon>Basidiomycota</taxon>
        <taxon>Agaricomycotina</taxon>
        <taxon>Agaricomycetes</taxon>
        <taxon>Agaricomycetidae</taxon>
        <taxon>Agaricales</taxon>
        <taxon>Schizophyllaceae</taxon>
        <taxon>Schizophyllum</taxon>
    </lineage>
</organism>
<sequence>MAPFLTQEIEQRVLGYVAAREDTKALRACALAHRSFVARCQAALFYRVTIRKIREIDALARLSPRILAYIRDLRIAPSSDWLSTYTRHSYFEDNMDALTGLLVKLPAVLHLHIDSSLTSELIDYADLSVELRRAILEKLPSLRTLALTDVMRVPLALLDHLQDVQELHLENALFEDKRGVELIQRPTGVKPPARLSRLTYTLHPDMTRPSGFADFVKKLGVQPGAGTLPNAPLDISALRSLRLQVKDFRQEQRSILDACKDTLN</sequence>
<evidence type="ECO:0008006" key="3">
    <source>
        <dbReference type="Google" id="ProtNLM"/>
    </source>
</evidence>
<evidence type="ECO:0000313" key="1">
    <source>
        <dbReference type="EMBL" id="TRM65789.1"/>
    </source>
</evidence>
<proteinExistence type="predicted"/>
<reference evidence="1 2" key="1">
    <citation type="journal article" date="2019" name="New Phytol.">
        <title>Comparative genomics reveals unique wood-decay strategies and fruiting body development in the Schizophyllaceae.</title>
        <authorList>
            <person name="Almasi E."/>
            <person name="Sahu N."/>
            <person name="Krizsan K."/>
            <person name="Balint B."/>
            <person name="Kovacs G.M."/>
            <person name="Kiss B."/>
            <person name="Cseklye J."/>
            <person name="Drula E."/>
            <person name="Henrissat B."/>
            <person name="Nagy I."/>
            <person name="Chovatia M."/>
            <person name="Adam C."/>
            <person name="LaButti K."/>
            <person name="Lipzen A."/>
            <person name="Riley R."/>
            <person name="Grigoriev I.V."/>
            <person name="Nagy L.G."/>
        </authorList>
    </citation>
    <scope>NUCLEOTIDE SEQUENCE [LARGE SCALE GENOMIC DNA]</scope>
    <source>
        <strain evidence="1 2">NL-1724</strain>
    </source>
</reference>
<gene>
    <name evidence="1" type="ORF">BD626DRAFT_192111</name>
</gene>
<dbReference type="AlphaFoldDB" id="A0A550CM00"/>